<dbReference type="Proteomes" id="UP000765509">
    <property type="component" value="Unassembled WGS sequence"/>
</dbReference>
<dbReference type="EMBL" id="AVOT02016073">
    <property type="protein sequence ID" value="MBW0500949.1"/>
    <property type="molecule type" value="Genomic_DNA"/>
</dbReference>
<dbReference type="AlphaFoldDB" id="A0A9Q3HFR7"/>
<comment type="caution">
    <text evidence="1">The sequence shown here is derived from an EMBL/GenBank/DDBJ whole genome shotgun (WGS) entry which is preliminary data.</text>
</comment>
<name>A0A9Q3HFR7_9BASI</name>
<evidence type="ECO:0000313" key="2">
    <source>
        <dbReference type="Proteomes" id="UP000765509"/>
    </source>
</evidence>
<sequence>MSSPLNQNKGTRIRNPQVLYNENSQLKNEFSTSFHNLEPSMCQALLKEVPKVKEWTHFSGEGEYDHMESIRGIYKVKEDLKLTDRLVTARSNTFFTKSAHTW</sequence>
<accession>A0A9Q3HFR7</accession>
<gene>
    <name evidence="1" type="ORF">O181_040664</name>
</gene>
<reference evidence="1" key="1">
    <citation type="submission" date="2021-03" db="EMBL/GenBank/DDBJ databases">
        <title>Draft genome sequence of rust myrtle Austropuccinia psidii MF-1, a brazilian biotype.</title>
        <authorList>
            <person name="Quecine M.C."/>
            <person name="Pachon D.M.R."/>
            <person name="Bonatelli M.L."/>
            <person name="Correr F.H."/>
            <person name="Franceschini L.M."/>
            <person name="Leite T.F."/>
            <person name="Margarido G.R.A."/>
            <person name="Almeida C.A."/>
            <person name="Ferrarezi J.A."/>
            <person name="Labate C.A."/>
        </authorList>
    </citation>
    <scope>NUCLEOTIDE SEQUENCE</scope>
    <source>
        <strain evidence="1">MF-1</strain>
    </source>
</reference>
<organism evidence="1 2">
    <name type="scientific">Austropuccinia psidii MF-1</name>
    <dbReference type="NCBI Taxonomy" id="1389203"/>
    <lineage>
        <taxon>Eukaryota</taxon>
        <taxon>Fungi</taxon>
        <taxon>Dikarya</taxon>
        <taxon>Basidiomycota</taxon>
        <taxon>Pucciniomycotina</taxon>
        <taxon>Pucciniomycetes</taxon>
        <taxon>Pucciniales</taxon>
        <taxon>Sphaerophragmiaceae</taxon>
        <taxon>Austropuccinia</taxon>
    </lineage>
</organism>
<keyword evidence="2" id="KW-1185">Reference proteome</keyword>
<dbReference type="OrthoDB" id="343562at2759"/>
<evidence type="ECO:0000313" key="1">
    <source>
        <dbReference type="EMBL" id="MBW0500949.1"/>
    </source>
</evidence>
<protein>
    <submittedName>
        <fullName evidence="1">Uncharacterized protein</fullName>
    </submittedName>
</protein>
<proteinExistence type="predicted"/>